<accession>A0A919DD99</accession>
<dbReference type="CDD" id="cd00377">
    <property type="entry name" value="ICL_PEPM"/>
    <property type="match status" value="1"/>
</dbReference>
<dbReference type="AlphaFoldDB" id="A0A919DD99"/>
<protein>
    <recommendedName>
        <fullName evidence="4">Isocitrate lyase/phosphoenolpyruvate mutase family protein</fullName>
    </recommendedName>
</protein>
<keyword evidence="1" id="KW-0479">Metal-binding</keyword>
<sequence>MSALHARFAELHEGPRPLLLANAWDAASARLLQEAGAPAIATSSAAVAWSRGYADGGALPREALLSSLADIVRVVRVPVTADIEDGYSDDPEAVAALAEAVAHAGAVGINLEDGSGDPERLAAKIRAIRARLRATPLFVNARTDVYLRGLAEGDAAVRETAARLHRYREAGADGGFVPGLLDAEAARAIAQAVALRLNVMARPGMASIDALHAAGVCRISLGPWLFYRAYTAAQRAAAAWLGGDPAPLFEPGLDFATLNGLFA</sequence>
<dbReference type="Proteomes" id="UP000636453">
    <property type="component" value="Unassembled WGS sequence"/>
</dbReference>
<gene>
    <name evidence="2" type="ORF">GCM10007167_13190</name>
</gene>
<dbReference type="OrthoDB" id="9780430at2"/>
<dbReference type="InterPro" id="IPR039556">
    <property type="entry name" value="ICL/PEPM"/>
</dbReference>
<dbReference type="InterPro" id="IPR040442">
    <property type="entry name" value="Pyrv_kinase-like_dom_sf"/>
</dbReference>
<dbReference type="GO" id="GO:0046872">
    <property type="term" value="F:metal ion binding"/>
    <property type="evidence" value="ECO:0007669"/>
    <property type="project" value="UniProtKB-KW"/>
</dbReference>
<dbReference type="InterPro" id="IPR015813">
    <property type="entry name" value="Pyrv/PenolPyrv_kinase-like_dom"/>
</dbReference>
<reference evidence="2" key="1">
    <citation type="journal article" date="2014" name="Int. J. Syst. Evol. Microbiol.">
        <title>Complete genome sequence of Corynebacterium casei LMG S-19264T (=DSM 44701T), isolated from a smear-ripened cheese.</title>
        <authorList>
            <consortium name="US DOE Joint Genome Institute (JGI-PGF)"/>
            <person name="Walter F."/>
            <person name="Albersmeier A."/>
            <person name="Kalinowski J."/>
            <person name="Ruckert C."/>
        </authorList>
    </citation>
    <scope>NUCLEOTIDE SEQUENCE</scope>
    <source>
        <strain evidence="2">KCTC 32020</strain>
    </source>
</reference>
<keyword evidence="3" id="KW-1185">Reference proteome</keyword>
<dbReference type="SUPFAM" id="SSF51621">
    <property type="entry name" value="Phosphoenolpyruvate/pyruvate domain"/>
    <property type="match status" value="1"/>
</dbReference>
<proteinExistence type="predicted"/>
<dbReference type="EMBL" id="BNCF01000006">
    <property type="protein sequence ID" value="GHE32553.1"/>
    <property type="molecule type" value="Genomic_DNA"/>
</dbReference>
<dbReference type="PANTHER" id="PTHR42905">
    <property type="entry name" value="PHOSPHOENOLPYRUVATE CARBOXYLASE"/>
    <property type="match status" value="1"/>
</dbReference>
<dbReference type="RefSeq" id="WP_146473764.1">
    <property type="nucleotide sequence ID" value="NZ_BNCF01000006.1"/>
</dbReference>
<dbReference type="PANTHER" id="PTHR42905:SF16">
    <property type="entry name" value="CARBOXYPHOSPHONOENOLPYRUVATE PHOSPHONOMUTASE-LIKE PROTEIN (AFU_ORTHOLOGUE AFUA_5G07230)"/>
    <property type="match status" value="1"/>
</dbReference>
<comment type="caution">
    <text evidence="2">The sequence shown here is derived from an EMBL/GenBank/DDBJ whole genome shotgun (WGS) entry which is preliminary data.</text>
</comment>
<evidence type="ECO:0000313" key="2">
    <source>
        <dbReference type="EMBL" id="GHE32553.1"/>
    </source>
</evidence>
<dbReference type="Pfam" id="PF13714">
    <property type="entry name" value="PEP_mutase"/>
    <property type="match status" value="1"/>
</dbReference>
<evidence type="ECO:0000256" key="1">
    <source>
        <dbReference type="ARBA" id="ARBA00022723"/>
    </source>
</evidence>
<evidence type="ECO:0000313" key="3">
    <source>
        <dbReference type="Proteomes" id="UP000636453"/>
    </source>
</evidence>
<reference evidence="2" key="2">
    <citation type="submission" date="2020-09" db="EMBL/GenBank/DDBJ databases">
        <authorList>
            <person name="Sun Q."/>
            <person name="Kim S."/>
        </authorList>
    </citation>
    <scope>NUCLEOTIDE SEQUENCE</scope>
    <source>
        <strain evidence="2">KCTC 32020</strain>
    </source>
</reference>
<dbReference type="GO" id="GO:0003824">
    <property type="term" value="F:catalytic activity"/>
    <property type="evidence" value="ECO:0007669"/>
    <property type="project" value="InterPro"/>
</dbReference>
<evidence type="ECO:0008006" key="4">
    <source>
        <dbReference type="Google" id="ProtNLM"/>
    </source>
</evidence>
<name>A0A919DD99_9GAMM</name>
<organism evidence="2 3">
    <name type="scientific">Vulcaniibacterium thermophilum</name>
    <dbReference type="NCBI Taxonomy" id="1169913"/>
    <lineage>
        <taxon>Bacteria</taxon>
        <taxon>Pseudomonadati</taxon>
        <taxon>Pseudomonadota</taxon>
        <taxon>Gammaproteobacteria</taxon>
        <taxon>Lysobacterales</taxon>
        <taxon>Lysobacteraceae</taxon>
        <taxon>Vulcaniibacterium</taxon>
    </lineage>
</organism>
<dbReference type="Gene3D" id="3.20.20.60">
    <property type="entry name" value="Phosphoenolpyruvate-binding domains"/>
    <property type="match status" value="1"/>
</dbReference>